<evidence type="ECO:0000256" key="2">
    <source>
        <dbReference type="ARBA" id="ARBA00022723"/>
    </source>
</evidence>
<dbReference type="InterPro" id="IPR002051">
    <property type="entry name" value="Haem_Oase"/>
</dbReference>
<gene>
    <name evidence="4" type="ORF">GCM10009839_84320</name>
</gene>
<keyword evidence="2" id="KW-0479">Metal-binding</keyword>
<dbReference type="PANTHER" id="PTHR10720:SF0">
    <property type="entry name" value="HEME OXYGENASE"/>
    <property type="match status" value="1"/>
</dbReference>
<name>A0ABN2VEP8_9ACTN</name>
<accession>A0ABN2VEP8</accession>
<dbReference type="Pfam" id="PF01126">
    <property type="entry name" value="Heme_oxygenase"/>
    <property type="match status" value="1"/>
</dbReference>
<protein>
    <submittedName>
        <fullName evidence="4">Uncharacterized protein</fullName>
    </submittedName>
</protein>
<evidence type="ECO:0000256" key="3">
    <source>
        <dbReference type="ARBA" id="ARBA00023004"/>
    </source>
</evidence>
<reference evidence="4 5" key="1">
    <citation type="journal article" date="2019" name="Int. J. Syst. Evol. Microbiol.">
        <title>The Global Catalogue of Microorganisms (GCM) 10K type strain sequencing project: providing services to taxonomists for standard genome sequencing and annotation.</title>
        <authorList>
            <consortium name="The Broad Institute Genomics Platform"/>
            <consortium name="The Broad Institute Genome Sequencing Center for Infectious Disease"/>
            <person name="Wu L."/>
            <person name="Ma J."/>
        </authorList>
    </citation>
    <scope>NUCLEOTIDE SEQUENCE [LARGE SCALE GENOMIC DNA]</scope>
    <source>
        <strain evidence="4 5">JCM 16014</strain>
    </source>
</reference>
<dbReference type="RefSeq" id="WP_344671362.1">
    <property type="nucleotide sequence ID" value="NZ_BAAAQN010000079.1"/>
</dbReference>
<dbReference type="Proteomes" id="UP001500751">
    <property type="component" value="Unassembled WGS sequence"/>
</dbReference>
<sequence length="185" mass="20733">MTPAEYALHARELLDVYTALEDAAVALAGDPQVGPLLLAGLRRRTALLTDLEHFHGPHWRSELEYTRPLPATRRYAERIRAVAPASPEHYVAHALVRCLADLSAAEHAGRQAAEILGVERGAPGVAFYAYDGPDALRAQFQRLVDAVPWTEVQRRDLRDELRVARRLSREQDAELSRARRRMPTA</sequence>
<keyword evidence="5" id="KW-1185">Reference proteome</keyword>
<dbReference type="CDD" id="cd19165">
    <property type="entry name" value="HemeO"/>
    <property type="match status" value="1"/>
</dbReference>
<keyword evidence="3" id="KW-0408">Iron</keyword>
<dbReference type="EMBL" id="BAAAQN010000079">
    <property type="protein sequence ID" value="GAA2060655.1"/>
    <property type="molecule type" value="Genomic_DNA"/>
</dbReference>
<evidence type="ECO:0000313" key="5">
    <source>
        <dbReference type="Proteomes" id="UP001500751"/>
    </source>
</evidence>
<dbReference type="PANTHER" id="PTHR10720">
    <property type="entry name" value="HEME OXYGENASE"/>
    <property type="match status" value="1"/>
</dbReference>
<organism evidence="4 5">
    <name type="scientific">Catenulispora yoronensis</name>
    <dbReference type="NCBI Taxonomy" id="450799"/>
    <lineage>
        <taxon>Bacteria</taxon>
        <taxon>Bacillati</taxon>
        <taxon>Actinomycetota</taxon>
        <taxon>Actinomycetes</taxon>
        <taxon>Catenulisporales</taxon>
        <taxon>Catenulisporaceae</taxon>
        <taxon>Catenulispora</taxon>
    </lineage>
</organism>
<proteinExistence type="predicted"/>
<dbReference type="Gene3D" id="1.20.910.10">
    <property type="entry name" value="Heme oxygenase-like"/>
    <property type="match status" value="1"/>
</dbReference>
<keyword evidence="1" id="KW-0349">Heme</keyword>
<evidence type="ECO:0000313" key="4">
    <source>
        <dbReference type="EMBL" id="GAA2060655.1"/>
    </source>
</evidence>
<dbReference type="InterPro" id="IPR016053">
    <property type="entry name" value="Haem_Oase-like"/>
</dbReference>
<dbReference type="InterPro" id="IPR016084">
    <property type="entry name" value="Haem_Oase-like_multi-hlx"/>
</dbReference>
<dbReference type="SUPFAM" id="SSF48613">
    <property type="entry name" value="Heme oxygenase-like"/>
    <property type="match status" value="1"/>
</dbReference>
<evidence type="ECO:0000256" key="1">
    <source>
        <dbReference type="ARBA" id="ARBA00022617"/>
    </source>
</evidence>
<comment type="caution">
    <text evidence="4">The sequence shown here is derived from an EMBL/GenBank/DDBJ whole genome shotgun (WGS) entry which is preliminary data.</text>
</comment>